<accession>A0ABR2YL62</accession>
<gene>
    <name evidence="1" type="ORF">WJX75_006923</name>
</gene>
<organism evidence="1 2">
    <name type="scientific">Coccomyxa subellipsoidea</name>
    <dbReference type="NCBI Taxonomy" id="248742"/>
    <lineage>
        <taxon>Eukaryota</taxon>
        <taxon>Viridiplantae</taxon>
        <taxon>Chlorophyta</taxon>
        <taxon>core chlorophytes</taxon>
        <taxon>Trebouxiophyceae</taxon>
        <taxon>Trebouxiophyceae incertae sedis</taxon>
        <taxon>Coccomyxaceae</taxon>
        <taxon>Coccomyxa</taxon>
    </lineage>
</organism>
<evidence type="ECO:0008006" key="3">
    <source>
        <dbReference type="Google" id="ProtNLM"/>
    </source>
</evidence>
<protein>
    <recommendedName>
        <fullName evidence="3">Dynein heavy chain linker domain-containing protein</fullName>
    </recommendedName>
</protein>
<comment type="caution">
    <text evidence="1">The sequence shown here is derived from an EMBL/GenBank/DDBJ whole genome shotgun (WGS) entry which is preliminary data.</text>
</comment>
<sequence>MVSIVSSELSAEQQASLQIQTGADVIKFYRKSDGSSSVHFFQCNRASPTKRYRPYDLLVAGNENLDRQEYFHVSASGVTRIVDGRWSEYVPLDVWDEEARQFDRLCQLHFFETFIIGRFFHKWRKAIRRLKFERLRRRIAERAFHSKPEFLSGLQNIAEAAVKLTGVPLITLPTLGKQYEVDRWADLQISSREQHMKPALDAIIETARQEVEGVCRLVGKRAREWAQSVRTVEELADETGVDVLRGHRRPMIVIKAEKQDRARMFRLVMDEALLMGNFGTFITTVSFAPEGGIRCCPDGFSVVDTIMTNAVEGTIALVATCPRLILTRSFVPFYETQPSGLNLSNTIRDAEEFKRACSDTEQLIISNFASARDRAGSLEQCKPIFDFCSAISDQLTLTRTKADVEDLLQQLTGWHSSLSGVSEGFGEGCLYVDTAPLKGLVMPAVSRSIDVLKAHTVVLARSACSESLSDIRARISRLSIRSQDAHALNSLQAICRLQRDQCAAVLSQIDDIDGLYNLLTLHEHRAPMADQVKHDDLKEARLLYMQALEDAKAYLM</sequence>
<keyword evidence="2" id="KW-1185">Reference proteome</keyword>
<dbReference type="EMBL" id="JALJOT010000009">
    <property type="protein sequence ID" value="KAK9907607.1"/>
    <property type="molecule type" value="Genomic_DNA"/>
</dbReference>
<proteinExistence type="predicted"/>
<name>A0ABR2YL62_9CHLO</name>
<dbReference type="Proteomes" id="UP001491310">
    <property type="component" value="Unassembled WGS sequence"/>
</dbReference>
<evidence type="ECO:0000313" key="2">
    <source>
        <dbReference type="Proteomes" id="UP001491310"/>
    </source>
</evidence>
<reference evidence="1 2" key="1">
    <citation type="journal article" date="2024" name="Nat. Commun.">
        <title>Phylogenomics reveals the evolutionary origins of lichenization in chlorophyte algae.</title>
        <authorList>
            <person name="Puginier C."/>
            <person name="Libourel C."/>
            <person name="Otte J."/>
            <person name="Skaloud P."/>
            <person name="Haon M."/>
            <person name="Grisel S."/>
            <person name="Petersen M."/>
            <person name="Berrin J.G."/>
            <person name="Delaux P.M."/>
            <person name="Dal Grande F."/>
            <person name="Keller J."/>
        </authorList>
    </citation>
    <scope>NUCLEOTIDE SEQUENCE [LARGE SCALE GENOMIC DNA]</scope>
    <source>
        <strain evidence="1 2">SAG 216-7</strain>
    </source>
</reference>
<evidence type="ECO:0000313" key="1">
    <source>
        <dbReference type="EMBL" id="KAK9907607.1"/>
    </source>
</evidence>